<dbReference type="InParanoid" id="K3ZYJ5"/>
<proteinExistence type="predicted"/>
<evidence type="ECO:0000313" key="2">
    <source>
        <dbReference type="EnsemblPlants" id="KQL24143"/>
    </source>
</evidence>
<feature type="compositionally biased region" description="Basic and acidic residues" evidence="1">
    <location>
        <begin position="1"/>
        <end position="23"/>
    </location>
</feature>
<evidence type="ECO:0000256" key="1">
    <source>
        <dbReference type="SAM" id="MobiDB-lite"/>
    </source>
</evidence>
<dbReference type="AlphaFoldDB" id="K3ZYJ5"/>
<dbReference type="Proteomes" id="UP000004995">
    <property type="component" value="Unassembled WGS sequence"/>
</dbReference>
<reference evidence="2" key="2">
    <citation type="submission" date="2018-08" db="UniProtKB">
        <authorList>
            <consortium name="EnsemblPlants"/>
        </authorList>
    </citation>
    <scope>IDENTIFICATION</scope>
    <source>
        <strain evidence="2">Yugu1</strain>
    </source>
</reference>
<organism evidence="2 3">
    <name type="scientific">Setaria italica</name>
    <name type="common">Foxtail millet</name>
    <name type="synonym">Panicum italicum</name>
    <dbReference type="NCBI Taxonomy" id="4555"/>
    <lineage>
        <taxon>Eukaryota</taxon>
        <taxon>Viridiplantae</taxon>
        <taxon>Streptophyta</taxon>
        <taxon>Embryophyta</taxon>
        <taxon>Tracheophyta</taxon>
        <taxon>Spermatophyta</taxon>
        <taxon>Magnoliopsida</taxon>
        <taxon>Liliopsida</taxon>
        <taxon>Poales</taxon>
        <taxon>Poaceae</taxon>
        <taxon>PACMAD clade</taxon>
        <taxon>Panicoideae</taxon>
        <taxon>Panicodae</taxon>
        <taxon>Paniceae</taxon>
        <taxon>Cenchrinae</taxon>
        <taxon>Setaria</taxon>
    </lineage>
</organism>
<keyword evidence="3" id="KW-1185">Reference proteome</keyword>
<protein>
    <submittedName>
        <fullName evidence="2">Uncharacterized protein</fullName>
    </submittedName>
</protein>
<dbReference type="Gramene" id="KQL24143">
    <property type="protein sequence ID" value="KQL24143"/>
    <property type="gene ID" value="SETIT_031677mg"/>
</dbReference>
<feature type="region of interest" description="Disordered" evidence="1">
    <location>
        <begin position="1"/>
        <end position="26"/>
    </location>
</feature>
<dbReference type="HOGENOM" id="CLU_2516893_0_0_1"/>
<accession>K3ZYJ5</accession>
<dbReference type="EMBL" id="AGNK02001015">
    <property type="status" value="NOT_ANNOTATED_CDS"/>
    <property type="molecule type" value="Genomic_DNA"/>
</dbReference>
<dbReference type="EnsemblPlants" id="KQL24143">
    <property type="protein sequence ID" value="KQL24143"/>
    <property type="gene ID" value="SETIT_031677mg"/>
</dbReference>
<reference evidence="3" key="1">
    <citation type="journal article" date="2012" name="Nat. Biotechnol.">
        <title>Reference genome sequence of the model plant Setaria.</title>
        <authorList>
            <person name="Bennetzen J.L."/>
            <person name="Schmutz J."/>
            <person name="Wang H."/>
            <person name="Percifield R."/>
            <person name="Hawkins J."/>
            <person name="Pontaroli A.C."/>
            <person name="Estep M."/>
            <person name="Feng L."/>
            <person name="Vaughn J.N."/>
            <person name="Grimwood J."/>
            <person name="Jenkins J."/>
            <person name="Barry K."/>
            <person name="Lindquist E."/>
            <person name="Hellsten U."/>
            <person name="Deshpande S."/>
            <person name="Wang X."/>
            <person name="Wu X."/>
            <person name="Mitros T."/>
            <person name="Triplett J."/>
            <person name="Yang X."/>
            <person name="Ye C.Y."/>
            <person name="Mauro-Herrera M."/>
            <person name="Wang L."/>
            <person name="Li P."/>
            <person name="Sharma M."/>
            <person name="Sharma R."/>
            <person name="Ronald P.C."/>
            <person name="Panaud O."/>
            <person name="Kellogg E.A."/>
            <person name="Brutnell T.P."/>
            <person name="Doust A.N."/>
            <person name="Tuskan G.A."/>
            <person name="Rokhsar D."/>
            <person name="Devos K.M."/>
        </authorList>
    </citation>
    <scope>NUCLEOTIDE SEQUENCE [LARGE SCALE GENOMIC DNA]</scope>
    <source>
        <strain evidence="3">cv. Yugu1</strain>
    </source>
</reference>
<name>K3ZYJ5_SETIT</name>
<evidence type="ECO:0000313" key="3">
    <source>
        <dbReference type="Proteomes" id="UP000004995"/>
    </source>
</evidence>
<sequence length="85" mass="9277">MVKRLEKPESHRHDPQPRIRERAGLAPIQARGHDGSNVILVRVPGGSPPLFNSLFCCMSSGFSTERCCSSSMPPSGRVPYPETGD</sequence>